<evidence type="ECO:0000313" key="3">
    <source>
        <dbReference type="Proteomes" id="UP000265520"/>
    </source>
</evidence>
<feature type="compositionally biased region" description="Basic and acidic residues" evidence="1">
    <location>
        <begin position="33"/>
        <end position="46"/>
    </location>
</feature>
<reference evidence="2 3" key="1">
    <citation type="journal article" date="2018" name="Front. Plant Sci.">
        <title>Red Clover (Trifolium pratense) and Zigzag Clover (T. medium) - A Picture of Genomic Similarities and Differences.</title>
        <authorList>
            <person name="Dluhosova J."/>
            <person name="Istvanek J."/>
            <person name="Nedelnik J."/>
            <person name="Repkova J."/>
        </authorList>
    </citation>
    <scope>NUCLEOTIDE SEQUENCE [LARGE SCALE GENOMIC DNA]</scope>
    <source>
        <strain evidence="3">cv. 10/8</strain>
        <tissue evidence="2">Leaf</tissue>
    </source>
</reference>
<organism evidence="2 3">
    <name type="scientific">Trifolium medium</name>
    <dbReference type="NCBI Taxonomy" id="97028"/>
    <lineage>
        <taxon>Eukaryota</taxon>
        <taxon>Viridiplantae</taxon>
        <taxon>Streptophyta</taxon>
        <taxon>Embryophyta</taxon>
        <taxon>Tracheophyta</taxon>
        <taxon>Spermatophyta</taxon>
        <taxon>Magnoliopsida</taxon>
        <taxon>eudicotyledons</taxon>
        <taxon>Gunneridae</taxon>
        <taxon>Pentapetalae</taxon>
        <taxon>rosids</taxon>
        <taxon>fabids</taxon>
        <taxon>Fabales</taxon>
        <taxon>Fabaceae</taxon>
        <taxon>Papilionoideae</taxon>
        <taxon>50 kb inversion clade</taxon>
        <taxon>NPAAA clade</taxon>
        <taxon>Hologalegina</taxon>
        <taxon>IRL clade</taxon>
        <taxon>Trifolieae</taxon>
        <taxon>Trifolium</taxon>
    </lineage>
</organism>
<dbReference type="EMBL" id="LXQA011011202">
    <property type="protein sequence ID" value="MCI81117.1"/>
    <property type="molecule type" value="Genomic_DNA"/>
</dbReference>
<accession>A0A392UZ27</accession>
<feature type="region of interest" description="Disordered" evidence="1">
    <location>
        <begin position="27"/>
        <end position="46"/>
    </location>
</feature>
<protein>
    <submittedName>
        <fullName evidence="2">Uncharacterized protein</fullName>
    </submittedName>
</protein>
<sequence>SEISERDEARVRVRSVRKMRLGFDRVRSSSVREMTRSSSEREARVD</sequence>
<feature type="non-terminal residue" evidence="2">
    <location>
        <position position="1"/>
    </location>
</feature>
<keyword evidence="3" id="KW-1185">Reference proteome</keyword>
<dbReference type="AlphaFoldDB" id="A0A392UZ27"/>
<comment type="caution">
    <text evidence="2">The sequence shown here is derived from an EMBL/GenBank/DDBJ whole genome shotgun (WGS) entry which is preliminary data.</text>
</comment>
<evidence type="ECO:0000313" key="2">
    <source>
        <dbReference type="EMBL" id="MCI81117.1"/>
    </source>
</evidence>
<name>A0A392UZ27_9FABA</name>
<dbReference type="Proteomes" id="UP000265520">
    <property type="component" value="Unassembled WGS sequence"/>
</dbReference>
<proteinExistence type="predicted"/>
<evidence type="ECO:0000256" key="1">
    <source>
        <dbReference type="SAM" id="MobiDB-lite"/>
    </source>
</evidence>